<keyword evidence="1" id="KW-0472">Membrane</keyword>
<dbReference type="PANTHER" id="PTHR13018">
    <property type="entry name" value="PROBABLE MEMBRANE PROTEIN DUF221-RELATED"/>
    <property type="match status" value="1"/>
</dbReference>
<proteinExistence type="predicted"/>
<dbReference type="InterPro" id="IPR045122">
    <property type="entry name" value="Csc1-like"/>
</dbReference>
<keyword evidence="4" id="KW-1185">Reference proteome</keyword>
<dbReference type="GO" id="GO:0005227">
    <property type="term" value="F:calcium-activated cation channel activity"/>
    <property type="evidence" value="ECO:0007669"/>
    <property type="project" value="InterPro"/>
</dbReference>
<reference evidence="3" key="1">
    <citation type="submission" date="2023-12" db="EMBL/GenBank/DDBJ databases">
        <title>Genome assembly of Anisodus tanguticus.</title>
        <authorList>
            <person name="Wang Y.-J."/>
        </authorList>
    </citation>
    <scope>NUCLEOTIDE SEQUENCE</scope>
    <source>
        <strain evidence="3">KB-2021</strain>
        <tissue evidence="3">Leaf</tissue>
    </source>
</reference>
<keyword evidence="1" id="KW-1133">Transmembrane helix</keyword>
<dbReference type="EMBL" id="JAVYJV010000014">
    <property type="protein sequence ID" value="KAK4354732.1"/>
    <property type="molecule type" value="Genomic_DNA"/>
</dbReference>
<dbReference type="Proteomes" id="UP001291623">
    <property type="component" value="Unassembled WGS sequence"/>
</dbReference>
<dbReference type="Pfam" id="PF13967">
    <property type="entry name" value="RSN1_TM"/>
    <property type="match status" value="1"/>
</dbReference>
<feature type="transmembrane region" description="Helical" evidence="1">
    <location>
        <begin position="22"/>
        <end position="44"/>
    </location>
</feature>
<dbReference type="InterPro" id="IPR032880">
    <property type="entry name" value="CSC1/OSCA1-like_N"/>
</dbReference>
<gene>
    <name evidence="3" type="ORF">RND71_026926</name>
</gene>
<dbReference type="AlphaFoldDB" id="A0AAE1RP80"/>
<dbReference type="PANTHER" id="PTHR13018:SF117">
    <property type="entry name" value="CSC1-LIKE PROTEIN RXW8"/>
    <property type="match status" value="1"/>
</dbReference>
<evidence type="ECO:0000313" key="4">
    <source>
        <dbReference type="Proteomes" id="UP001291623"/>
    </source>
</evidence>
<organism evidence="3 4">
    <name type="scientific">Anisodus tanguticus</name>
    <dbReference type="NCBI Taxonomy" id="243964"/>
    <lineage>
        <taxon>Eukaryota</taxon>
        <taxon>Viridiplantae</taxon>
        <taxon>Streptophyta</taxon>
        <taxon>Embryophyta</taxon>
        <taxon>Tracheophyta</taxon>
        <taxon>Spermatophyta</taxon>
        <taxon>Magnoliopsida</taxon>
        <taxon>eudicotyledons</taxon>
        <taxon>Gunneridae</taxon>
        <taxon>Pentapetalae</taxon>
        <taxon>asterids</taxon>
        <taxon>lamiids</taxon>
        <taxon>Solanales</taxon>
        <taxon>Solanaceae</taxon>
        <taxon>Solanoideae</taxon>
        <taxon>Hyoscyameae</taxon>
        <taxon>Anisodus</taxon>
    </lineage>
</organism>
<name>A0AAE1RP80_9SOLA</name>
<evidence type="ECO:0000256" key="1">
    <source>
        <dbReference type="SAM" id="Phobius"/>
    </source>
</evidence>
<sequence length="140" mass="16107">MEASDEEIVAAGGLDGFVSVRMIVFSFRIFSIATTLGLFLVLPLNYFCQDIRRQEIPAESLEEYKSISRKRLEYLTSSVPHPSYFTVLVPAIPKSEEESYSHTVEKFFSNYYASSYHSHQIIYRSGSIQKLLVSLRYFLL</sequence>
<comment type="caution">
    <text evidence="3">The sequence shown here is derived from an EMBL/GenBank/DDBJ whole genome shotgun (WGS) entry which is preliminary data.</text>
</comment>
<keyword evidence="1" id="KW-0812">Transmembrane</keyword>
<dbReference type="GO" id="GO:0005886">
    <property type="term" value="C:plasma membrane"/>
    <property type="evidence" value="ECO:0007669"/>
    <property type="project" value="TreeGrafter"/>
</dbReference>
<feature type="domain" description="CSC1/OSCA1-like N-terminal transmembrane" evidence="2">
    <location>
        <begin position="2"/>
        <end position="58"/>
    </location>
</feature>
<evidence type="ECO:0000259" key="2">
    <source>
        <dbReference type="Pfam" id="PF13967"/>
    </source>
</evidence>
<evidence type="ECO:0000313" key="3">
    <source>
        <dbReference type="EMBL" id="KAK4354732.1"/>
    </source>
</evidence>
<protein>
    <recommendedName>
        <fullName evidence="2">CSC1/OSCA1-like N-terminal transmembrane domain-containing protein</fullName>
    </recommendedName>
</protein>
<accession>A0AAE1RP80</accession>